<sequence>MRHFFTRWKRRHRHFLALPLEIRLEIYKYLLMFPSPVIVTISHRKSPDFFRLSQSDRKRVTVTGISIFVDMIYSRAPELSFIAASLLRVNKQVYNEALPILYANVTFSSPDSRTSLLHFIDRLSVFAMHRVQRLRIFVWSFLLSENLISGQESLKWTVLCSQISRLEGLNTVEVVYPSADLLRQGSVEFHWRRYAKALNLVPGKKLLVIGESDLDLRHASFHQLQVRFDEIQNFGRKNVKQIMS</sequence>
<dbReference type="OrthoDB" id="62952at2759"/>
<gene>
    <name evidence="2" type="ORF">N7456_007111</name>
</gene>
<proteinExistence type="predicted"/>
<dbReference type="InterPro" id="IPR056632">
    <property type="entry name" value="DUF7730"/>
</dbReference>
<dbReference type="AlphaFoldDB" id="A0A9W9FJ52"/>
<evidence type="ECO:0000313" key="3">
    <source>
        <dbReference type="Proteomes" id="UP001149165"/>
    </source>
</evidence>
<evidence type="ECO:0000259" key="1">
    <source>
        <dbReference type="Pfam" id="PF24864"/>
    </source>
</evidence>
<organism evidence="2 3">
    <name type="scientific">Penicillium angulare</name>
    <dbReference type="NCBI Taxonomy" id="116970"/>
    <lineage>
        <taxon>Eukaryota</taxon>
        <taxon>Fungi</taxon>
        <taxon>Dikarya</taxon>
        <taxon>Ascomycota</taxon>
        <taxon>Pezizomycotina</taxon>
        <taxon>Eurotiomycetes</taxon>
        <taxon>Eurotiomycetidae</taxon>
        <taxon>Eurotiales</taxon>
        <taxon>Aspergillaceae</taxon>
        <taxon>Penicillium</taxon>
    </lineage>
</organism>
<dbReference type="Pfam" id="PF24864">
    <property type="entry name" value="DUF7730"/>
    <property type="match status" value="1"/>
</dbReference>
<reference evidence="2" key="2">
    <citation type="journal article" date="2023" name="IMA Fungus">
        <title>Comparative genomic study of the Penicillium genus elucidates a diverse pangenome and 15 lateral gene transfer events.</title>
        <authorList>
            <person name="Petersen C."/>
            <person name="Sorensen T."/>
            <person name="Nielsen M.R."/>
            <person name="Sondergaard T.E."/>
            <person name="Sorensen J.L."/>
            <person name="Fitzpatrick D.A."/>
            <person name="Frisvad J.C."/>
            <person name="Nielsen K.L."/>
        </authorList>
    </citation>
    <scope>NUCLEOTIDE SEQUENCE</scope>
    <source>
        <strain evidence="2">IBT 30069</strain>
    </source>
</reference>
<feature type="domain" description="DUF7730" evidence="1">
    <location>
        <begin position="15"/>
        <end position="176"/>
    </location>
</feature>
<evidence type="ECO:0000313" key="2">
    <source>
        <dbReference type="EMBL" id="KAJ5101059.1"/>
    </source>
</evidence>
<protein>
    <recommendedName>
        <fullName evidence="1">DUF7730 domain-containing protein</fullName>
    </recommendedName>
</protein>
<dbReference type="EMBL" id="JAPQKH010000004">
    <property type="protein sequence ID" value="KAJ5101059.1"/>
    <property type="molecule type" value="Genomic_DNA"/>
</dbReference>
<accession>A0A9W9FJ52</accession>
<dbReference type="PANTHER" id="PTHR38790:SF8">
    <property type="entry name" value="F-BOX DOMAIN-CONTAINING PROTEIN"/>
    <property type="match status" value="1"/>
</dbReference>
<keyword evidence="3" id="KW-1185">Reference proteome</keyword>
<name>A0A9W9FJ52_9EURO</name>
<dbReference type="Proteomes" id="UP001149165">
    <property type="component" value="Unassembled WGS sequence"/>
</dbReference>
<comment type="caution">
    <text evidence="2">The sequence shown here is derived from an EMBL/GenBank/DDBJ whole genome shotgun (WGS) entry which is preliminary data.</text>
</comment>
<reference evidence="2" key="1">
    <citation type="submission" date="2022-11" db="EMBL/GenBank/DDBJ databases">
        <authorList>
            <person name="Petersen C."/>
        </authorList>
    </citation>
    <scope>NUCLEOTIDE SEQUENCE</scope>
    <source>
        <strain evidence="2">IBT 30069</strain>
    </source>
</reference>
<dbReference type="PANTHER" id="PTHR38790">
    <property type="entry name" value="2EXR DOMAIN-CONTAINING PROTEIN-RELATED"/>
    <property type="match status" value="1"/>
</dbReference>